<gene>
    <name evidence="1" type="ORF">E2C01_050935</name>
</gene>
<dbReference type="AlphaFoldDB" id="A0A5B7GIV4"/>
<accession>A0A5B7GIV4</accession>
<keyword evidence="2" id="KW-1185">Reference proteome</keyword>
<sequence>MLAPPPPPPSSRAPVLTASPEAAAVCEDSRDIPGCKRGLSKVQRGTPYATSHSFPGVCRVGADSRSLKLHEYRRAVATPPPPTRFLTFPGSSSRCI</sequence>
<evidence type="ECO:0000313" key="2">
    <source>
        <dbReference type="Proteomes" id="UP000324222"/>
    </source>
</evidence>
<protein>
    <submittedName>
        <fullName evidence="1">Uncharacterized protein</fullName>
    </submittedName>
</protein>
<reference evidence="1 2" key="1">
    <citation type="submission" date="2019-05" db="EMBL/GenBank/DDBJ databases">
        <title>Another draft genome of Portunus trituberculatus and its Hox gene families provides insights of decapod evolution.</title>
        <authorList>
            <person name="Jeong J.-H."/>
            <person name="Song I."/>
            <person name="Kim S."/>
            <person name="Choi T."/>
            <person name="Kim D."/>
            <person name="Ryu S."/>
            <person name="Kim W."/>
        </authorList>
    </citation>
    <scope>NUCLEOTIDE SEQUENCE [LARGE SCALE GENOMIC DNA]</scope>
    <source>
        <tissue evidence="1">Muscle</tissue>
    </source>
</reference>
<dbReference type="EMBL" id="VSRR010014390">
    <property type="protein sequence ID" value="MPC56968.1"/>
    <property type="molecule type" value="Genomic_DNA"/>
</dbReference>
<proteinExistence type="predicted"/>
<comment type="caution">
    <text evidence="1">The sequence shown here is derived from an EMBL/GenBank/DDBJ whole genome shotgun (WGS) entry which is preliminary data.</text>
</comment>
<dbReference type="Proteomes" id="UP000324222">
    <property type="component" value="Unassembled WGS sequence"/>
</dbReference>
<name>A0A5B7GIV4_PORTR</name>
<organism evidence="1 2">
    <name type="scientific">Portunus trituberculatus</name>
    <name type="common">Swimming crab</name>
    <name type="synonym">Neptunus trituberculatus</name>
    <dbReference type="NCBI Taxonomy" id="210409"/>
    <lineage>
        <taxon>Eukaryota</taxon>
        <taxon>Metazoa</taxon>
        <taxon>Ecdysozoa</taxon>
        <taxon>Arthropoda</taxon>
        <taxon>Crustacea</taxon>
        <taxon>Multicrustacea</taxon>
        <taxon>Malacostraca</taxon>
        <taxon>Eumalacostraca</taxon>
        <taxon>Eucarida</taxon>
        <taxon>Decapoda</taxon>
        <taxon>Pleocyemata</taxon>
        <taxon>Brachyura</taxon>
        <taxon>Eubrachyura</taxon>
        <taxon>Portunoidea</taxon>
        <taxon>Portunidae</taxon>
        <taxon>Portuninae</taxon>
        <taxon>Portunus</taxon>
    </lineage>
</organism>
<evidence type="ECO:0000313" key="1">
    <source>
        <dbReference type="EMBL" id="MPC56968.1"/>
    </source>
</evidence>